<organism evidence="4 5">
    <name type="scientific">Rickettsia bellii str. RML An4</name>
    <dbReference type="NCBI Taxonomy" id="1359193"/>
    <lineage>
        <taxon>Bacteria</taxon>
        <taxon>Pseudomonadati</taxon>
        <taxon>Pseudomonadota</taxon>
        <taxon>Alphaproteobacteria</taxon>
        <taxon>Rickettsiales</taxon>
        <taxon>Rickettsiaceae</taxon>
        <taxon>Rickettsieae</taxon>
        <taxon>Rickettsia</taxon>
        <taxon>belli group</taxon>
    </lineage>
</organism>
<evidence type="ECO:0000313" key="5">
    <source>
        <dbReference type="Proteomes" id="UP000033661"/>
    </source>
</evidence>
<dbReference type="PANTHER" id="PTHR24198:SF165">
    <property type="entry name" value="ANKYRIN REPEAT-CONTAINING PROTEIN-RELATED"/>
    <property type="match status" value="1"/>
</dbReference>
<evidence type="ECO:0000313" key="4">
    <source>
        <dbReference type="EMBL" id="KJV89447.1"/>
    </source>
</evidence>
<feature type="repeat" description="ANK" evidence="3">
    <location>
        <begin position="153"/>
        <end position="185"/>
    </location>
</feature>
<sequence length="350" mass="39855">MFNQLSDEQKMLKKLALLSGIKPCTASSMLFSFPYSQQKLIDASTQKLFDLFGKLRNTDRLKFLIEEAIDRGIDIDVQDKDGFTLLHKSINERDYNIAGFLLERKANPNIHDRDIVTPLNRIAGKPLSKTEEDFHMAKLLLQKGALTEPTDFSGWTPIQYAVFNEKIGIVELLIDYGANLDIIVPKGFYKGKNLIELVRAISSIFSDQSLNKQLQTLLKLATACQNNDFGLVDYSVKKENSDTEDDSVTKEDIEKFINHKISIKPSVKLLPKYLKELIRLKGFLETKEEFIKDNTIKRLEDNINSKSSLKYLLLSKIVESPSLYKFDVGMPEDLKESLEEHGLKLVGDID</sequence>
<comment type="caution">
    <text evidence="4">The sequence shown here is derived from an EMBL/GenBank/DDBJ whole genome shotgun (WGS) entry which is preliminary data.</text>
</comment>
<keyword evidence="1" id="KW-0677">Repeat</keyword>
<dbReference type="AlphaFoldDB" id="A0A0F3QB18"/>
<evidence type="ECO:0000256" key="3">
    <source>
        <dbReference type="PROSITE-ProRule" id="PRU00023"/>
    </source>
</evidence>
<dbReference type="InterPro" id="IPR036770">
    <property type="entry name" value="Ankyrin_rpt-contain_sf"/>
</dbReference>
<dbReference type="Proteomes" id="UP000033661">
    <property type="component" value="Unassembled WGS sequence"/>
</dbReference>
<dbReference type="SMART" id="SM00248">
    <property type="entry name" value="ANK"/>
    <property type="match status" value="3"/>
</dbReference>
<dbReference type="InterPro" id="IPR002110">
    <property type="entry name" value="Ankyrin_rpt"/>
</dbReference>
<keyword evidence="5" id="KW-1185">Reference proteome</keyword>
<protein>
    <submittedName>
        <fullName evidence="4">Ankyrin repeat family protein</fullName>
    </submittedName>
</protein>
<dbReference type="PANTHER" id="PTHR24198">
    <property type="entry name" value="ANKYRIN REPEAT AND PROTEIN KINASE DOMAIN-CONTAINING PROTEIN"/>
    <property type="match status" value="1"/>
</dbReference>
<dbReference type="SUPFAM" id="SSF48403">
    <property type="entry name" value="Ankyrin repeat"/>
    <property type="match status" value="1"/>
</dbReference>
<name>A0A0F3QB18_RICBE</name>
<dbReference type="Gene3D" id="1.25.40.20">
    <property type="entry name" value="Ankyrin repeat-containing domain"/>
    <property type="match status" value="1"/>
</dbReference>
<dbReference type="PATRIC" id="fig|1359193.3.peg.407"/>
<dbReference type="Pfam" id="PF00023">
    <property type="entry name" value="Ank"/>
    <property type="match status" value="2"/>
</dbReference>
<gene>
    <name evidence="4" type="ORF">RBEAN4_0425</name>
</gene>
<dbReference type="RefSeq" id="WP_011477258.1">
    <property type="nucleotide sequence ID" value="NZ_LAOI01000001.1"/>
</dbReference>
<keyword evidence="2 3" id="KW-0040">ANK repeat</keyword>
<accession>A0A0F3QB18</accession>
<dbReference type="PROSITE" id="PS50297">
    <property type="entry name" value="ANK_REP_REGION"/>
    <property type="match status" value="1"/>
</dbReference>
<dbReference type="SMR" id="A0A0F3QB18"/>
<evidence type="ECO:0000256" key="1">
    <source>
        <dbReference type="ARBA" id="ARBA00022737"/>
    </source>
</evidence>
<reference evidence="4 5" key="1">
    <citation type="submission" date="2015-02" db="EMBL/GenBank/DDBJ databases">
        <title>Genome Sequencing of Rickettsiales.</title>
        <authorList>
            <person name="Daugherty S.C."/>
            <person name="Su Q."/>
            <person name="Abolude K."/>
            <person name="Beier-Sexton M."/>
            <person name="Carlyon J.A."/>
            <person name="Carter R."/>
            <person name="Day N.P."/>
            <person name="Dumler S.J."/>
            <person name="Dyachenko V."/>
            <person name="Godinez A."/>
            <person name="Kurtti T.J."/>
            <person name="Lichay M."/>
            <person name="Mullins K.E."/>
            <person name="Ott S."/>
            <person name="Pappas-Brown V."/>
            <person name="Paris D.H."/>
            <person name="Patel P."/>
            <person name="Richards A.L."/>
            <person name="Sadzewicz L."/>
            <person name="Sears K."/>
            <person name="Seidman D."/>
            <person name="Sengamalay N."/>
            <person name="Stenos J."/>
            <person name="Tallon L.J."/>
            <person name="Vincent G."/>
            <person name="Fraser C.M."/>
            <person name="Munderloh U."/>
            <person name="Dunning-Hotopp J.C."/>
        </authorList>
    </citation>
    <scope>NUCLEOTIDE SEQUENCE [LARGE SCALE GENOMIC DNA]</scope>
    <source>
        <strain evidence="4 5">RML An4</strain>
    </source>
</reference>
<dbReference type="EMBL" id="LAOI01000001">
    <property type="protein sequence ID" value="KJV89447.1"/>
    <property type="molecule type" value="Genomic_DNA"/>
</dbReference>
<feature type="repeat" description="ANK" evidence="3">
    <location>
        <begin position="81"/>
        <end position="113"/>
    </location>
</feature>
<evidence type="ECO:0000256" key="2">
    <source>
        <dbReference type="ARBA" id="ARBA00023043"/>
    </source>
</evidence>
<proteinExistence type="predicted"/>
<dbReference type="PROSITE" id="PS50088">
    <property type="entry name" value="ANK_REPEAT"/>
    <property type="match status" value="2"/>
</dbReference>